<gene>
    <name evidence="1" type="ORF">QE152_g30864</name>
</gene>
<accession>A0AAW1JD34</accession>
<name>A0AAW1JD34_POPJA</name>
<sequence length="97" mass="10548">MIVCVRWNSIGGSKFSKAALHSDSSVLPARGLKHVKPIREVSSGSANSTATTRSLIEPSITALWLCRRERVAFPQARTASSELAVAGRPVRFTSRRL</sequence>
<proteinExistence type="predicted"/>
<protein>
    <submittedName>
        <fullName evidence="1">Uncharacterized protein</fullName>
    </submittedName>
</protein>
<dbReference type="EMBL" id="JASPKY010000424">
    <property type="protein sequence ID" value="KAK9701041.1"/>
    <property type="molecule type" value="Genomic_DNA"/>
</dbReference>
<evidence type="ECO:0000313" key="1">
    <source>
        <dbReference type="EMBL" id="KAK9701041.1"/>
    </source>
</evidence>
<reference evidence="1 2" key="1">
    <citation type="journal article" date="2024" name="BMC Genomics">
        <title>De novo assembly and annotation of Popillia japonica's genome with initial clues to its potential as an invasive pest.</title>
        <authorList>
            <person name="Cucini C."/>
            <person name="Boschi S."/>
            <person name="Funari R."/>
            <person name="Cardaioli E."/>
            <person name="Iannotti N."/>
            <person name="Marturano G."/>
            <person name="Paoli F."/>
            <person name="Bruttini M."/>
            <person name="Carapelli A."/>
            <person name="Frati F."/>
            <person name="Nardi F."/>
        </authorList>
    </citation>
    <scope>NUCLEOTIDE SEQUENCE [LARGE SCALE GENOMIC DNA]</scope>
    <source>
        <strain evidence="1">DMR45628</strain>
    </source>
</reference>
<dbReference type="AlphaFoldDB" id="A0AAW1JD34"/>
<dbReference type="Proteomes" id="UP001458880">
    <property type="component" value="Unassembled WGS sequence"/>
</dbReference>
<organism evidence="1 2">
    <name type="scientific">Popillia japonica</name>
    <name type="common">Japanese beetle</name>
    <dbReference type="NCBI Taxonomy" id="7064"/>
    <lineage>
        <taxon>Eukaryota</taxon>
        <taxon>Metazoa</taxon>
        <taxon>Ecdysozoa</taxon>
        <taxon>Arthropoda</taxon>
        <taxon>Hexapoda</taxon>
        <taxon>Insecta</taxon>
        <taxon>Pterygota</taxon>
        <taxon>Neoptera</taxon>
        <taxon>Endopterygota</taxon>
        <taxon>Coleoptera</taxon>
        <taxon>Polyphaga</taxon>
        <taxon>Scarabaeiformia</taxon>
        <taxon>Scarabaeidae</taxon>
        <taxon>Rutelinae</taxon>
        <taxon>Popillia</taxon>
    </lineage>
</organism>
<evidence type="ECO:0000313" key="2">
    <source>
        <dbReference type="Proteomes" id="UP001458880"/>
    </source>
</evidence>
<comment type="caution">
    <text evidence="1">The sequence shown here is derived from an EMBL/GenBank/DDBJ whole genome shotgun (WGS) entry which is preliminary data.</text>
</comment>
<keyword evidence="2" id="KW-1185">Reference proteome</keyword>